<protein>
    <submittedName>
        <fullName evidence="2">Glyoxalase</fullName>
    </submittedName>
</protein>
<evidence type="ECO:0000313" key="2">
    <source>
        <dbReference type="EMBL" id="GAA4382763.1"/>
    </source>
</evidence>
<dbReference type="SUPFAM" id="SSF54593">
    <property type="entry name" value="Glyoxalase/Bleomycin resistance protein/Dihydroxybiphenyl dioxygenase"/>
    <property type="match status" value="1"/>
</dbReference>
<evidence type="ECO:0000259" key="1">
    <source>
        <dbReference type="PROSITE" id="PS51819"/>
    </source>
</evidence>
<proteinExistence type="predicted"/>
<gene>
    <name evidence="2" type="ORF">GCM10023147_00920</name>
</gene>
<keyword evidence="3" id="KW-1185">Reference proteome</keyword>
<reference evidence="3" key="1">
    <citation type="journal article" date="2019" name="Int. J. Syst. Evol. Microbiol.">
        <title>The Global Catalogue of Microorganisms (GCM) 10K type strain sequencing project: providing services to taxonomists for standard genome sequencing and annotation.</title>
        <authorList>
            <consortium name="The Broad Institute Genomics Platform"/>
            <consortium name="The Broad Institute Genome Sequencing Center for Infectious Disease"/>
            <person name="Wu L."/>
            <person name="Ma J."/>
        </authorList>
    </citation>
    <scope>NUCLEOTIDE SEQUENCE [LARGE SCALE GENOMIC DNA]</scope>
    <source>
        <strain evidence="3">JCM 17688</strain>
    </source>
</reference>
<dbReference type="EMBL" id="BAABFR010000001">
    <property type="protein sequence ID" value="GAA4382763.1"/>
    <property type="molecule type" value="Genomic_DNA"/>
</dbReference>
<sequence length="263" mass="27117">MTDHLLLDVPAASRGAHARLLGWPGAGNEYTVGDTRVHVGLPAWAGAPGLLLGVRGPDDGEASAAGTVGEAARLLGRRGLTLQPVPSGDGDAQLWSAEVNGLTVGFAPGCTSAESGATGAAAGTGAKGAATENSAGQADREIVGVDHVVLTSPNRDRTLATLCARLGFDLRLDRVQSWGVHQLFLRRGPLLVEVVLQDDADPAGPDLMWGIAWRTADIDVTCARLVAVGVTVGDIRRGHKPGTRVATVKDRDLGLPTLLIEQG</sequence>
<evidence type="ECO:0000313" key="3">
    <source>
        <dbReference type="Proteomes" id="UP001500635"/>
    </source>
</evidence>
<name>A0ABP8J0I2_9ACTN</name>
<dbReference type="Proteomes" id="UP001500635">
    <property type="component" value="Unassembled WGS sequence"/>
</dbReference>
<dbReference type="InterPro" id="IPR029068">
    <property type="entry name" value="Glyas_Bleomycin-R_OHBP_Dase"/>
</dbReference>
<dbReference type="RefSeq" id="WP_344989330.1">
    <property type="nucleotide sequence ID" value="NZ_BAABFR010000001.1"/>
</dbReference>
<dbReference type="Gene3D" id="3.10.180.10">
    <property type="entry name" value="2,3-Dihydroxybiphenyl 1,2-Dioxygenase, domain 1"/>
    <property type="match status" value="1"/>
</dbReference>
<dbReference type="InterPro" id="IPR037523">
    <property type="entry name" value="VOC_core"/>
</dbReference>
<feature type="domain" description="VOC" evidence="1">
    <location>
        <begin position="144"/>
        <end position="261"/>
    </location>
</feature>
<organism evidence="2 3">
    <name type="scientific">Tsukamurella soli</name>
    <dbReference type="NCBI Taxonomy" id="644556"/>
    <lineage>
        <taxon>Bacteria</taxon>
        <taxon>Bacillati</taxon>
        <taxon>Actinomycetota</taxon>
        <taxon>Actinomycetes</taxon>
        <taxon>Mycobacteriales</taxon>
        <taxon>Tsukamurellaceae</taxon>
        <taxon>Tsukamurella</taxon>
    </lineage>
</organism>
<dbReference type="Pfam" id="PF13669">
    <property type="entry name" value="Glyoxalase_4"/>
    <property type="match status" value="1"/>
</dbReference>
<comment type="caution">
    <text evidence="2">The sequence shown here is derived from an EMBL/GenBank/DDBJ whole genome shotgun (WGS) entry which is preliminary data.</text>
</comment>
<accession>A0ABP8J0I2</accession>
<dbReference type="PROSITE" id="PS51819">
    <property type="entry name" value="VOC"/>
    <property type="match status" value="1"/>
</dbReference>